<dbReference type="PANTHER" id="PTHR47197:SF3">
    <property type="entry name" value="DIHYDRO-HEME D1 DEHYDROGENASE"/>
    <property type="match status" value="1"/>
</dbReference>
<keyword evidence="4" id="KW-1185">Reference proteome</keyword>
<dbReference type="SUPFAM" id="SSF53649">
    <property type="entry name" value="Alkaline phosphatase-like"/>
    <property type="match status" value="1"/>
</dbReference>
<dbReference type="Pfam" id="PF04185">
    <property type="entry name" value="Phosphoesterase"/>
    <property type="match status" value="1"/>
</dbReference>
<dbReference type="InterPro" id="IPR015943">
    <property type="entry name" value="WD40/YVTN_repeat-like_dom_sf"/>
</dbReference>
<feature type="signal peptide" evidence="2">
    <location>
        <begin position="1"/>
        <end position="29"/>
    </location>
</feature>
<dbReference type="PANTHER" id="PTHR47197">
    <property type="entry name" value="PROTEIN NIRF"/>
    <property type="match status" value="1"/>
</dbReference>
<dbReference type="STRING" id="83784.SAMN05192564_109138"/>
<proteinExistence type="predicted"/>
<dbReference type="InterPro" id="IPR007312">
    <property type="entry name" value="Phosphoesterase"/>
</dbReference>
<dbReference type="Proteomes" id="UP000198638">
    <property type="component" value="Unassembled WGS sequence"/>
</dbReference>
<keyword evidence="1" id="KW-0378">Hydrolase</keyword>
<organism evidence="3 4">
    <name type="scientific">Paraburkholderia sartisoli</name>
    <dbReference type="NCBI Taxonomy" id="83784"/>
    <lineage>
        <taxon>Bacteria</taxon>
        <taxon>Pseudomonadati</taxon>
        <taxon>Pseudomonadota</taxon>
        <taxon>Betaproteobacteria</taxon>
        <taxon>Burkholderiales</taxon>
        <taxon>Burkholderiaceae</taxon>
        <taxon>Paraburkholderia</taxon>
    </lineage>
</organism>
<dbReference type="SUPFAM" id="SSF51004">
    <property type="entry name" value="C-terminal (heme d1) domain of cytochrome cd1-nitrite reductase"/>
    <property type="match status" value="1"/>
</dbReference>
<reference evidence="4" key="1">
    <citation type="submission" date="2016-10" db="EMBL/GenBank/DDBJ databases">
        <authorList>
            <person name="Varghese N."/>
            <person name="Submissions S."/>
        </authorList>
    </citation>
    <scope>NUCLEOTIDE SEQUENCE [LARGE SCALE GENOMIC DNA]</scope>
    <source>
        <strain evidence="4">LMG 24000</strain>
    </source>
</reference>
<dbReference type="InterPro" id="IPR017850">
    <property type="entry name" value="Alkaline_phosphatase_core_sf"/>
</dbReference>
<dbReference type="GO" id="GO:0016788">
    <property type="term" value="F:hydrolase activity, acting on ester bonds"/>
    <property type="evidence" value="ECO:0007669"/>
    <property type="project" value="InterPro"/>
</dbReference>
<sequence length="961" mass="102680">MKMKTRNIVTGLRLGVIMSAVLLAAQSHADNLNAVDTARVPSGQSITPLVMRGAVQQYLNPGLPAHPNFVAGEAVRSQLSPDGKTLAIITAGQNSLYNADGSVDTANSTQYIFLYDVSGANKTRPQLRQVIHQTNAFVGLVFSHDGNTLYATGGKDDIVQVYAQHGGAWVQSATIALGHGGKGVGIGVQPNAGGLALSADGKTLVVANNYNDSISVIDTASSSVRYEHDLRPFFSGNEGTPGGVGGTYPFAVVVKGNNTAYVSSDRDREIVAIDISSPSHGRLVKRIKLDGNALGMTLDASQSLLYVAQDNADQVAVINTSANAVVARIDARAPAGVLDHRQEHTGAGTYSVTLSRDGGTLYATNAGANEIAVIPLRGPRAFHVTGLIPTAFEPHDVTFSADGSWMYVVNGKSVTGPNPDHLSGGTAAQAAAARASNEYQFQLERASLVSAPVPADNDLPRLTQQVARNNFYRPESNDQDNEVMGFLHNHIKHVIYIVKENRTYDQILGDLGNGGNGDPRLSQFGRTITPNFHRLASQFVTLDNFMNPGDGSMDGWSWALQGRVTNTETLTQQMNYAAVNRGLSYDSEGSNRNVPVNWATVQQRDAAAGPSGTTNYSNNTASVTGGTDNVLTGTGNHASSDAPFGHQQGYIFDAVLAAGGTVRNYGFLVNNIGSIGTAASPVTDPRAAGIVQVAPLDPKLASLTDTYFRGFDQNYPDQWRFNEWKREFDQYVAGGNLPTLSLVRLSHDHMGSFGTAFAGVNTPETQQADNDLAVGRLVEAVAKSPYANDTLIVVTEDDVQDGPDHVDSHRGPAYIVGPYVKQGAVIRTGYSQVNALRTIEDVLGTQHMNLNTAYQRPMADVFDVHGSASWNYTAVASTVLKTTQLAQMTEEAGTKFAAGADVAPKHDATYWARVTAKFNFDDADEVPADQFNRVLWKGMMSGKPYPRIKGNPQKMAMKDDD</sequence>
<protein>
    <submittedName>
        <fullName evidence="3">Lactonase, 7-bladed beta-propeller</fullName>
    </submittedName>
</protein>
<dbReference type="Gene3D" id="3.40.720.10">
    <property type="entry name" value="Alkaline Phosphatase, subunit A"/>
    <property type="match status" value="1"/>
</dbReference>
<dbReference type="EMBL" id="FNRQ01000009">
    <property type="protein sequence ID" value="SEB21585.1"/>
    <property type="molecule type" value="Genomic_DNA"/>
</dbReference>
<accession>A0A1H4HIT4</accession>
<name>A0A1H4HIT4_9BURK</name>
<evidence type="ECO:0000256" key="1">
    <source>
        <dbReference type="ARBA" id="ARBA00022801"/>
    </source>
</evidence>
<feature type="chain" id="PRO_5011725463" evidence="2">
    <location>
        <begin position="30"/>
        <end position="961"/>
    </location>
</feature>
<dbReference type="InterPro" id="IPR051200">
    <property type="entry name" value="Host-pathogen_enzymatic-act"/>
</dbReference>
<dbReference type="AlphaFoldDB" id="A0A1H4HIT4"/>
<evidence type="ECO:0000313" key="4">
    <source>
        <dbReference type="Proteomes" id="UP000198638"/>
    </source>
</evidence>
<gene>
    <name evidence="3" type="ORF">SAMN05192564_109138</name>
</gene>
<dbReference type="Gene3D" id="2.130.10.10">
    <property type="entry name" value="YVTN repeat-like/Quinoprotein amine dehydrogenase"/>
    <property type="match status" value="2"/>
</dbReference>
<evidence type="ECO:0000256" key="2">
    <source>
        <dbReference type="SAM" id="SignalP"/>
    </source>
</evidence>
<evidence type="ECO:0000313" key="3">
    <source>
        <dbReference type="EMBL" id="SEB21585.1"/>
    </source>
</evidence>
<keyword evidence="2" id="KW-0732">Signal</keyword>
<dbReference type="InterPro" id="IPR011048">
    <property type="entry name" value="Haem_d1_sf"/>
</dbReference>